<protein>
    <submittedName>
        <fullName evidence="6">Teichoic acids export ATP-binding protein TagH</fullName>
        <ecNumber evidence="6">3.6.3.40</ecNumber>
    </submittedName>
</protein>
<evidence type="ECO:0000313" key="7">
    <source>
        <dbReference type="Proteomes" id="UP000215196"/>
    </source>
</evidence>
<sequence length="430" mass="48552">MLALKAENISKQYRLGQVGTGTLSHDLNRFWHQIRGKEDPYLKIGEANDRATKGESEYVWSLRDINFEIEQGDAVGIIGRNGAGKSTLLKLLSKVTKPTTGKIYTNGRIASLLEVGTGFHPEMTGRENVYLNGAILGMTRKEITRKFDEIVDFSGVERYIDTPVKRYSSGMYVRLAFAVAAHLESEILIVDEVLAVGDAEFQKKCLGKMGDVSKGEGRTVLFVSHDLRAVNRLCSSAISLKQGSIQEIGSTGEVITNYLKTNNQQWSNKEINFQVTQSGISVTNIKFIQNQKQTFTLEQGLPFEVQIDIDNALSAPTSFEFNLELKNHYGEGVTNFGNEFQHKPMMVQPGQNHVRLAFNELPLRAGEYMVDVWVNLPDLKKNIYMQELLELRIEKAADLYFLNPDRIWSNFPNQPQHGYLPMHAKNIELW</sequence>
<dbReference type="Gene3D" id="2.70.50.60">
    <property type="entry name" value="abc- transporter (atp binding component) like domain"/>
    <property type="match status" value="1"/>
</dbReference>
<dbReference type="Proteomes" id="UP000215196">
    <property type="component" value="Chromosome 1"/>
</dbReference>
<dbReference type="AlphaFoldDB" id="A0A239XPY0"/>
<gene>
    <name evidence="6" type="primary">tagH</name>
    <name evidence="6" type="ORF">SAMEA4412677_01833</name>
</gene>
<dbReference type="EC" id="3.6.3.40" evidence="6"/>
<dbReference type="InterPro" id="IPR015860">
    <property type="entry name" value="ABC_transpr_TagH-like"/>
</dbReference>
<dbReference type="CDD" id="cd03220">
    <property type="entry name" value="ABC_KpsT_Wzt"/>
    <property type="match status" value="1"/>
</dbReference>
<dbReference type="EMBL" id="LT906465">
    <property type="protein sequence ID" value="SNV47958.1"/>
    <property type="molecule type" value="Genomic_DNA"/>
</dbReference>
<keyword evidence="6" id="KW-0378">Hydrolase</keyword>
<accession>A0A239XPY0</accession>
<dbReference type="Gene3D" id="3.40.50.300">
    <property type="entry name" value="P-loop containing nucleotide triphosphate hydrolases"/>
    <property type="match status" value="1"/>
</dbReference>
<dbReference type="GO" id="GO:0140359">
    <property type="term" value="F:ABC-type transporter activity"/>
    <property type="evidence" value="ECO:0007669"/>
    <property type="project" value="InterPro"/>
</dbReference>
<proteinExistence type="inferred from homology"/>
<dbReference type="SMART" id="SM00382">
    <property type="entry name" value="AAA"/>
    <property type="match status" value="1"/>
</dbReference>
<dbReference type="GO" id="GO:0005524">
    <property type="term" value="F:ATP binding"/>
    <property type="evidence" value="ECO:0007669"/>
    <property type="project" value="UniProtKB-KW"/>
</dbReference>
<comment type="similarity">
    <text evidence="1">Belongs to the ABC transporter superfamily.</text>
</comment>
<dbReference type="Pfam" id="PF14524">
    <property type="entry name" value="Wzt_C"/>
    <property type="match status" value="1"/>
</dbReference>
<evidence type="ECO:0000256" key="4">
    <source>
        <dbReference type="ARBA" id="ARBA00022840"/>
    </source>
</evidence>
<dbReference type="PANTHER" id="PTHR46743">
    <property type="entry name" value="TEICHOIC ACIDS EXPORT ATP-BINDING PROTEIN TAGH"/>
    <property type="match status" value="1"/>
</dbReference>
<organism evidence="6 7">
    <name type="scientific">Chryseobacterium taklimakanense</name>
    <dbReference type="NCBI Taxonomy" id="536441"/>
    <lineage>
        <taxon>Bacteria</taxon>
        <taxon>Pseudomonadati</taxon>
        <taxon>Bacteroidota</taxon>
        <taxon>Flavobacteriia</taxon>
        <taxon>Flavobacteriales</taxon>
        <taxon>Weeksellaceae</taxon>
        <taxon>Chryseobacterium group</taxon>
        <taxon>Chryseobacterium</taxon>
    </lineage>
</organism>
<dbReference type="InterPro" id="IPR003439">
    <property type="entry name" value="ABC_transporter-like_ATP-bd"/>
</dbReference>
<keyword evidence="2" id="KW-0813">Transport</keyword>
<dbReference type="GO" id="GO:0016020">
    <property type="term" value="C:membrane"/>
    <property type="evidence" value="ECO:0007669"/>
    <property type="project" value="InterPro"/>
</dbReference>
<evidence type="ECO:0000256" key="2">
    <source>
        <dbReference type="ARBA" id="ARBA00022448"/>
    </source>
</evidence>
<dbReference type="Pfam" id="PF00005">
    <property type="entry name" value="ABC_tran"/>
    <property type="match status" value="1"/>
</dbReference>
<evidence type="ECO:0000313" key="6">
    <source>
        <dbReference type="EMBL" id="SNV47958.1"/>
    </source>
</evidence>
<dbReference type="GO" id="GO:0016887">
    <property type="term" value="F:ATP hydrolysis activity"/>
    <property type="evidence" value="ECO:0007669"/>
    <property type="project" value="InterPro"/>
</dbReference>
<dbReference type="InterPro" id="IPR027417">
    <property type="entry name" value="P-loop_NTPase"/>
</dbReference>
<dbReference type="KEGG" id="ctak:4412677_01833"/>
<dbReference type="InterPro" id="IPR050683">
    <property type="entry name" value="Bact_Polysacc_Export_ATP-bd"/>
</dbReference>
<dbReference type="PROSITE" id="PS50893">
    <property type="entry name" value="ABC_TRANSPORTER_2"/>
    <property type="match status" value="1"/>
</dbReference>
<evidence type="ECO:0000256" key="3">
    <source>
        <dbReference type="ARBA" id="ARBA00022741"/>
    </source>
</evidence>
<dbReference type="InterPro" id="IPR003593">
    <property type="entry name" value="AAA+_ATPase"/>
</dbReference>
<evidence type="ECO:0000259" key="5">
    <source>
        <dbReference type="PROSITE" id="PS50893"/>
    </source>
</evidence>
<evidence type="ECO:0000256" key="1">
    <source>
        <dbReference type="ARBA" id="ARBA00005417"/>
    </source>
</evidence>
<feature type="domain" description="ABC transporter" evidence="5">
    <location>
        <begin position="42"/>
        <end position="267"/>
    </location>
</feature>
<keyword evidence="4 6" id="KW-0067">ATP-binding</keyword>
<dbReference type="SUPFAM" id="SSF52540">
    <property type="entry name" value="P-loop containing nucleoside triphosphate hydrolases"/>
    <property type="match status" value="1"/>
</dbReference>
<dbReference type="InterPro" id="IPR029439">
    <property type="entry name" value="Wzt_C"/>
</dbReference>
<dbReference type="RefSeq" id="WP_095072586.1">
    <property type="nucleotide sequence ID" value="NZ_LT906465.1"/>
</dbReference>
<reference evidence="6 7" key="1">
    <citation type="submission" date="2017-06" db="EMBL/GenBank/DDBJ databases">
        <authorList>
            <consortium name="Pathogen Informatics"/>
        </authorList>
    </citation>
    <scope>NUCLEOTIDE SEQUENCE [LARGE SCALE GENOMIC DNA]</scope>
    <source>
        <strain evidence="6 7">NCTC13490</strain>
    </source>
</reference>
<keyword evidence="7" id="KW-1185">Reference proteome</keyword>
<keyword evidence="3" id="KW-0547">Nucleotide-binding</keyword>
<dbReference type="PANTHER" id="PTHR46743:SF2">
    <property type="entry name" value="TEICHOIC ACIDS EXPORT ATP-BINDING PROTEIN TAGH"/>
    <property type="match status" value="1"/>
</dbReference>
<name>A0A239XPY0_9FLAO</name>